<dbReference type="InterPro" id="IPR001441">
    <property type="entry name" value="UPP_synth-like"/>
</dbReference>
<feature type="binding site" evidence="2">
    <location>
        <position position="72"/>
    </location>
    <ligand>
        <name>substrate</name>
    </ligand>
</feature>
<accession>A0A1F5YNT0</accession>
<evidence type="ECO:0000313" key="3">
    <source>
        <dbReference type="EMBL" id="OGG01617.1"/>
    </source>
</evidence>
<feature type="binding site" evidence="2">
    <location>
        <begin position="194"/>
        <end position="196"/>
    </location>
    <ligand>
        <name>substrate</name>
    </ligand>
</feature>
<protein>
    <recommendedName>
        <fullName evidence="2">Isoprenyl transferase</fullName>
        <ecNumber evidence="2">2.5.1.-</ecNumber>
    </recommendedName>
</protein>
<dbReference type="PANTHER" id="PTHR10291:SF0">
    <property type="entry name" value="DEHYDRODOLICHYL DIPHOSPHATE SYNTHASE 2"/>
    <property type="match status" value="1"/>
</dbReference>
<comment type="cofactor">
    <cofactor evidence="2">
        <name>Mg(2+)</name>
        <dbReference type="ChEBI" id="CHEBI:18420"/>
    </cofactor>
    <text evidence="2">Binds 2 magnesium ions per subunit.</text>
</comment>
<keyword evidence="1 2" id="KW-0808">Transferase</keyword>
<feature type="binding site" evidence="2">
    <location>
        <position position="37"/>
    </location>
    <ligand>
        <name>substrate</name>
    </ligand>
</feature>
<dbReference type="SUPFAM" id="SSF64005">
    <property type="entry name" value="Undecaprenyl diphosphate synthase"/>
    <property type="match status" value="1"/>
</dbReference>
<feature type="binding site" evidence="2">
    <location>
        <position position="25"/>
    </location>
    <ligand>
        <name>substrate</name>
    </ligand>
</feature>
<comment type="function">
    <text evidence="2">Catalyzes the condensation of isopentenyl diphosphate (IPP) with allylic pyrophosphates generating different type of terpenoids.</text>
</comment>
<feature type="binding site" evidence="2">
    <location>
        <position position="70"/>
    </location>
    <ligand>
        <name>substrate</name>
    </ligand>
</feature>
<gene>
    <name evidence="3" type="ORF">A2Z33_07565</name>
</gene>
<dbReference type="NCBIfam" id="TIGR00055">
    <property type="entry name" value="uppS"/>
    <property type="match status" value="1"/>
</dbReference>
<comment type="caution">
    <text evidence="2">Lacks conserved residue(s) required for the propagation of feature annotation.</text>
</comment>
<proteinExistence type="inferred from homology"/>
<feature type="binding site" evidence="2">
    <location>
        <begin position="66"/>
        <end position="68"/>
    </location>
    <ligand>
        <name>substrate</name>
    </ligand>
</feature>
<evidence type="ECO:0000256" key="2">
    <source>
        <dbReference type="HAMAP-Rule" id="MF_01139"/>
    </source>
</evidence>
<keyword evidence="2" id="KW-0460">Magnesium</keyword>
<name>A0A1F5YNT0_9BACT</name>
<dbReference type="InterPro" id="IPR018520">
    <property type="entry name" value="UPP_synth-like_CS"/>
</dbReference>
<dbReference type="EMBL" id="MFJD01000012">
    <property type="protein sequence ID" value="OGG01617.1"/>
    <property type="molecule type" value="Genomic_DNA"/>
</dbReference>
<dbReference type="Pfam" id="PF01255">
    <property type="entry name" value="Prenyltransf"/>
    <property type="match status" value="1"/>
</dbReference>
<dbReference type="PANTHER" id="PTHR10291">
    <property type="entry name" value="DEHYDRODOLICHYL DIPHOSPHATE SYNTHASE FAMILY MEMBER"/>
    <property type="match status" value="1"/>
</dbReference>
<feature type="active site" description="Proton acceptor" evidence="2">
    <location>
        <position position="69"/>
    </location>
</feature>
<dbReference type="Proteomes" id="UP000178448">
    <property type="component" value="Unassembled WGS sequence"/>
</dbReference>
<evidence type="ECO:0000313" key="4">
    <source>
        <dbReference type="Proteomes" id="UP000178448"/>
    </source>
</evidence>
<comment type="caution">
    <text evidence="3">The sequence shown here is derived from an EMBL/GenBank/DDBJ whole genome shotgun (WGS) entry which is preliminary data.</text>
</comment>
<dbReference type="HAMAP" id="MF_01139">
    <property type="entry name" value="ISPT"/>
    <property type="match status" value="1"/>
</dbReference>
<dbReference type="EC" id="2.5.1.-" evidence="2"/>
<evidence type="ECO:0000256" key="1">
    <source>
        <dbReference type="ARBA" id="ARBA00022679"/>
    </source>
</evidence>
<dbReference type="InterPro" id="IPR036424">
    <property type="entry name" value="UPP_synth-like_sf"/>
</dbReference>
<reference evidence="3 4" key="1">
    <citation type="journal article" date="2016" name="Nat. Commun.">
        <title>Thousands of microbial genomes shed light on interconnected biogeochemical processes in an aquifer system.</title>
        <authorList>
            <person name="Anantharaman K."/>
            <person name="Brown C.T."/>
            <person name="Hug L.A."/>
            <person name="Sharon I."/>
            <person name="Castelle C.J."/>
            <person name="Probst A.J."/>
            <person name="Thomas B.C."/>
            <person name="Singh A."/>
            <person name="Wilkins M.J."/>
            <person name="Karaoz U."/>
            <person name="Brodie E.L."/>
            <person name="Williams K.H."/>
            <person name="Hubbard S.S."/>
            <person name="Banfield J.F."/>
        </authorList>
    </citation>
    <scope>NUCLEOTIDE SEQUENCE [LARGE SCALE GENOMIC DNA]</scope>
</reference>
<dbReference type="STRING" id="1798374.A2Z33_07565"/>
<feature type="binding site" evidence="2">
    <location>
        <position position="188"/>
    </location>
    <ligand>
        <name>substrate</name>
    </ligand>
</feature>
<dbReference type="GO" id="GO:0016094">
    <property type="term" value="P:polyprenol biosynthetic process"/>
    <property type="evidence" value="ECO:0007669"/>
    <property type="project" value="TreeGrafter"/>
</dbReference>
<sequence>MTQGLNRQETVPAHIAVIMDGNRRWARRQGLPVLSGHRKVAAEVLEPLVEHAFRRGVKYLTFWAFSTENWNRDAAEVRGIMRLFRDMIGRFGTRMHRKGIRIRTIGDLSRLEPALGKSIRELVDLTSGNTNITVTFAVNYGGRDEIVRAVGRLAADPEFNSRNSGLTEDEFGKYMDTDGIPDPDLIIRTGGEQRLSGFLLWQCRYSELYFPSFTMPEFTPERLDEAIAEYASRQRRFGK</sequence>
<organism evidence="3 4">
    <name type="scientific">Candidatus Gottesmanbacteria bacterium RBG_16_52_11</name>
    <dbReference type="NCBI Taxonomy" id="1798374"/>
    <lineage>
        <taxon>Bacteria</taxon>
        <taxon>Candidatus Gottesmaniibacteriota</taxon>
    </lineage>
</organism>
<comment type="similarity">
    <text evidence="2">Belongs to the UPP synthase family.</text>
</comment>
<dbReference type="CDD" id="cd00475">
    <property type="entry name" value="Cis_IPPS"/>
    <property type="match status" value="1"/>
</dbReference>
<dbReference type="PROSITE" id="PS01066">
    <property type="entry name" value="UPP_SYNTHASE"/>
    <property type="match status" value="1"/>
</dbReference>
<dbReference type="GO" id="GO:0008834">
    <property type="term" value="F:ditrans,polycis-undecaprenyl-diphosphate synthase [(2E,6E)-farnesyl-diphosphate specific] activity"/>
    <property type="evidence" value="ECO:0007669"/>
    <property type="project" value="TreeGrafter"/>
</dbReference>
<dbReference type="AlphaFoldDB" id="A0A1F5YNT0"/>
<keyword evidence="2" id="KW-0479">Metal-binding</keyword>
<feature type="binding site" evidence="2">
    <location>
        <begin position="21"/>
        <end position="24"/>
    </location>
    <ligand>
        <name>substrate</name>
    </ligand>
</feature>
<dbReference type="GO" id="GO:0005829">
    <property type="term" value="C:cytosol"/>
    <property type="evidence" value="ECO:0007669"/>
    <property type="project" value="TreeGrafter"/>
</dbReference>
<comment type="subunit">
    <text evidence="2">Homodimer.</text>
</comment>
<dbReference type="GO" id="GO:0000287">
    <property type="term" value="F:magnesium ion binding"/>
    <property type="evidence" value="ECO:0007669"/>
    <property type="project" value="UniProtKB-UniRule"/>
</dbReference>
<feature type="binding site" evidence="2">
    <location>
        <position position="207"/>
    </location>
    <ligand>
        <name>Mg(2+)</name>
        <dbReference type="ChEBI" id="CHEBI:18420"/>
    </ligand>
</feature>
<feature type="binding site" evidence="2">
    <location>
        <position position="20"/>
    </location>
    <ligand>
        <name>Mg(2+)</name>
        <dbReference type="ChEBI" id="CHEBI:18420"/>
    </ligand>
</feature>
<dbReference type="Gene3D" id="3.40.1180.10">
    <property type="entry name" value="Decaprenyl diphosphate synthase-like"/>
    <property type="match status" value="1"/>
</dbReference>
<feature type="active site" evidence="2">
    <location>
        <position position="20"/>
    </location>
</feature>